<evidence type="ECO:0000313" key="2">
    <source>
        <dbReference type="EMBL" id="KAG7480073.1"/>
    </source>
</evidence>
<sequence>MKTLEMLVLCVTLTSMLPSCCCVEGEDVILTPAPGTISPIPTAATTATATATSGSTAPTTGSVTVTTATTLYNSGCGVFGCYSQLLVPTIALLIYSASG</sequence>
<dbReference type="Proteomes" id="UP000693946">
    <property type="component" value="Linkage Group LG8"/>
</dbReference>
<gene>
    <name evidence="2" type="ORF">JOB18_042525</name>
</gene>
<keyword evidence="1" id="KW-0732">Signal</keyword>
<name>A0AAV6PYH0_SOLSE</name>
<protein>
    <submittedName>
        <fullName evidence="2">Uncharacterized protein</fullName>
    </submittedName>
</protein>
<evidence type="ECO:0000256" key="1">
    <source>
        <dbReference type="SAM" id="SignalP"/>
    </source>
</evidence>
<dbReference type="AlphaFoldDB" id="A0AAV6PYH0"/>
<comment type="caution">
    <text evidence="2">The sequence shown here is derived from an EMBL/GenBank/DDBJ whole genome shotgun (WGS) entry which is preliminary data.</text>
</comment>
<feature type="chain" id="PRO_5043338822" evidence="1">
    <location>
        <begin position="23"/>
        <end position="99"/>
    </location>
</feature>
<keyword evidence="3" id="KW-1185">Reference proteome</keyword>
<dbReference type="EMBL" id="JAGKHQ010000020">
    <property type="protein sequence ID" value="KAG7480073.1"/>
    <property type="molecule type" value="Genomic_DNA"/>
</dbReference>
<organism evidence="2 3">
    <name type="scientific">Solea senegalensis</name>
    <name type="common">Senegalese sole</name>
    <dbReference type="NCBI Taxonomy" id="28829"/>
    <lineage>
        <taxon>Eukaryota</taxon>
        <taxon>Metazoa</taxon>
        <taxon>Chordata</taxon>
        <taxon>Craniata</taxon>
        <taxon>Vertebrata</taxon>
        <taxon>Euteleostomi</taxon>
        <taxon>Actinopterygii</taxon>
        <taxon>Neopterygii</taxon>
        <taxon>Teleostei</taxon>
        <taxon>Neoteleostei</taxon>
        <taxon>Acanthomorphata</taxon>
        <taxon>Carangaria</taxon>
        <taxon>Pleuronectiformes</taxon>
        <taxon>Pleuronectoidei</taxon>
        <taxon>Soleidae</taxon>
        <taxon>Solea</taxon>
    </lineage>
</organism>
<reference evidence="2 3" key="1">
    <citation type="journal article" date="2021" name="Sci. Rep.">
        <title>Chromosome anchoring in Senegalese sole (Solea senegalensis) reveals sex-associated markers and genome rearrangements in flatfish.</title>
        <authorList>
            <person name="Guerrero-Cozar I."/>
            <person name="Gomez-Garrido J."/>
            <person name="Berbel C."/>
            <person name="Martinez-Blanch J.F."/>
            <person name="Alioto T."/>
            <person name="Claros M.G."/>
            <person name="Gagnaire P.A."/>
            <person name="Manchado M."/>
        </authorList>
    </citation>
    <scope>NUCLEOTIDE SEQUENCE [LARGE SCALE GENOMIC DNA]</scope>
    <source>
        <strain evidence="2">Sse05_10M</strain>
    </source>
</reference>
<accession>A0AAV6PYH0</accession>
<proteinExistence type="predicted"/>
<feature type="signal peptide" evidence="1">
    <location>
        <begin position="1"/>
        <end position="22"/>
    </location>
</feature>
<evidence type="ECO:0000313" key="3">
    <source>
        <dbReference type="Proteomes" id="UP000693946"/>
    </source>
</evidence>